<feature type="region of interest" description="Disordered" evidence="6">
    <location>
        <begin position="1"/>
        <end position="37"/>
    </location>
</feature>
<dbReference type="PANTHER" id="PTHR12815:SF18">
    <property type="entry name" value="SORTING AND ASSEMBLY MACHINERY COMPONENT 50 HOMOLOG"/>
    <property type="match status" value="1"/>
</dbReference>
<reference evidence="9" key="2">
    <citation type="submission" date="2015-01" db="EMBL/GenBank/DDBJ databases">
        <title>Evolutionary Origins and Diversification of the Mycorrhizal Mutualists.</title>
        <authorList>
            <consortium name="DOE Joint Genome Institute"/>
            <consortium name="Mycorrhizal Genomics Consortium"/>
            <person name="Kohler A."/>
            <person name="Kuo A."/>
            <person name="Nagy L.G."/>
            <person name="Floudas D."/>
            <person name="Copeland A."/>
            <person name="Barry K.W."/>
            <person name="Cichocki N."/>
            <person name="Veneault-Fourrey C."/>
            <person name="LaButti K."/>
            <person name="Lindquist E.A."/>
            <person name="Lipzen A."/>
            <person name="Lundell T."/>
            <person name="Morin E."/>
            <person name="Murat C."/>
            <person name="Riley R."/>
            <person name="Ohm R."/>
            <person name="Sun H."/>
            <person name="Tunlid A."/>
            <person name="Henrissat B."/>
            <person name="Grigoriev I.V."/>
            <person name="Hibbett D.S."/>
            <person name="Martin F."/>
        </authorList>
    </citation>
    <scope>NUCLEOTIDE SEQUENCE [LARGE SCALE GENOMIC DNA]</scope>
    <source>
        <strain evidence="9">ATCC 200175</strain>
    </source>
</reference>
<dbReference type="HOGENOM" id="CLU_014798_3_1_1"/>
<evidence type="ECO:0000256" key="6">
    <source>
        <dbReference type="SAM" id="MobiDB-lite"/>
    </source>
</evidence>
<evidence type="ECO:0000256" key="5">
    <source>
        <dbReference type="ARBA" id="ARBA00023136"/>
    </source>
</evidence>
<feature type="domain" description="Bacterial surface antigen (D15)" evidence="7">
    <location>
        <begin position="187"/>
        <end position="536"/>
    </location>
</feature>
<protein>
    <recommendedName>
        <fullName evidence="7">Bacterial surface antigen (D15) domain-containing protein</fullName>
    </recommendedName>
</protein>
<dbReference type="Proteomes" id="UP000053647">
    <property type="component" value="Unassembled WGS sequence"/>
</dbReference>
<dbReference type="EMBL" id="KN819542">
    <property type="protein sequence ID" value="KIJ08869.1"/>
    <property type="molecule type" value="Genomic_DNA"/>
</dbReference>
<feature type="compositionally biased region" description="Basic and acidic residues" evidence="6">
    <location>
        <begin position="24"/>
        <end position="37"/>
    </location>
</feature>
<reference evidence="8 9" key="1">
    <citation type="submission" date="2014-06" db="EMBL/GenBank/DDBJ databases">
        <authorList>
            <consortium name="DOE Joint Genome Institute"/>
            <person name="Kuo A."/>
            <person name="Kohler A."/>
            <person name="Nagy L.G."/>
            <person name="Floudas D."/>
            <person name="Copeland A."/>
            <person name="Barry K.W."/>
            <person name="Cichocki N."/>
            <person name="Veneault-Fourrey C."/>
            <person name="LaButti K."/>
            <person name="Lindquist E.A."/>
            <person name="Lipzen A."/>
            <person name="Lundell T."/>
            <person name="Morin E."/>
            <person name="Murat C."/>
            <person name="Sun H."/>
            <person name="Tunlid A."/>
            <person name="Henrissat B."/>
            <person name="Grigoriev I.V."/>
            <person name="Hibbett D.S."/>
            <person name="Martin F."/>
            <person name="Nordberg H.P."/>
            <person name="Cantor M.N."/>
            <person name="Hua S.X."/>
        </authorList>
    </citation>
    <scope>NUCLEOTIDE SEQUENCE [LARGE SCALE GENOMIC DNA]</scope>
    <source>
        <strain evidence="8 9">ATCC 200175</strain>
    </source>
</reference>
<evidence type="ECO:0000256" key="1">
    <source>
        <dbReference type="ARBA" id="ARBA00004374"/>
    </source>
</evidence>
<dbReference type="GO" id="GO:0005741">
    <property type="term" value="C:mitochondrial outer membrane"/>
    <property type="evidence" value="ECO:0007669"/>
    <property type="project" value="UniProtKB-SubCell"/>
</dbReference>
<accession>A0A0C9SPC8</accession>
<dbReference type="InterPro" id="IPR000184">
    <property type="entry name" value="Bac_surfAg_D15"/>
</dbReference>
<evidence type="ECO:0000313" key="8">
    <source>
        <dbReference type="EMBL" id="KIJ08869.1"/>
    </source>
</evidence>
<dbReference type="GO" id="GO:0045040">
    <property type="term" value="P:protein insertion into mitochondrial outer membrane"/>
    <property type="evidence" value="ECO:0007669"/>
    <property type="project" value="TreeGrafter"/>
</dbReference>
<comment type="similarity">
    <text evidence="2">Belongs to the SAM50/omp85 family.</text>
</comment>
<evidence type="ECO:0000259" key="7">
    <source>
        <dbReference type="Pfam" id="PF01103"/>
    </source>
</evidence>
<keyword evidence="4" id="KW-0812">Transmembrane</keyword>
<proteinExistence type="inferred from homology"/>
<dbReference type="Gene3D" id="2.40.160.50">
    <property type="entry name" value="membrane protein fhac: a member of the omp85/tpsb transporter family"/>
    <property type="match status" value="1"/>
</dbReference>
<evidence type="ECO:0000256" key="3">
    <source>
        <dbReference type="ARBA" id="ARBA00022452"/>
    </source>
</evidence>
<gene>
    <name evidence="8" type="ORF">PAXINDRAFT_177570</name>
</gene>
<dbReference type="InterPro" id="IPR039910">
    <property type="entry name" value="D15-like"/>
</dbReference>
<evidence type="ECO:0000256" key="4">
    <source>
        <dbReference type="ARBA" id="ARBA00022692"/>
    </source>
</evidence>
<evidence type="ECO:0000313" key="9">
    <source>
        <dbReference type="Proteomes" id="UP000053647"/>
    </source>
</evidence>
<keyword evidence="5" id="KW-0472">Membrane</keyword>
<dbReference type="OrthoDB" id="1724197at2759"/>
<dbReference type="PANTHER" id="PTHR12815">
    <property type="entry name" value="SORTING AND ASSEMBLY MACHINERY SAMM50 PROTEIN FAMILY MEMBER"/>
    <property type="match status" value="1"/>
</dbReference>
<sequence>MGSELKWSWSDHIRPPLQPSARPSHHEPSPEDVEKLRSWQEERLQRKLRGEYESEILHLTELVNGNLDTPLRISSVRINGATHTSQSFLAWLLRPHLAPFTPSSSDTPLPQPTLQTVLHTTRALSHTLTSTDLFRTLTARIEKAEDGTNGEVDVHFNVKERGRFFLKSSTEVGNGEGSASLTARLTNILGHADVLSLNTSLGTKTKRAFDASFSLPVSPSVSSHAFVGVVGTERELGVQGGGGREERVGVKAGLRTTGTSEGPAGAVGTSEITAEGVWRCIGGLNEDAGISIRQSAGPSLKASLTHTYAHDTLNDRVMPTSGSFLRIINELALAGKVASFTSPPRSSSSSAAVSGMKEGGNALGEGKVAFWKMEGEVRRGWGLTRGLTLSLTARAGLLHLLAGDPSTTHYSDRFQLGGPLSVRAFGVGGMGGHEGATSVGGDVYYALGLSGVGNVPKRPEWPVKLHGWVNVGRVQGIDGAPLQGALIAAATHPSISAGLGLIYRFDPIRAEVNFGVPLVAAKGEVLRRGVQVGIGLEVL</sequence>
<keyword evidence="9" id="KW-1185">Reference proteome</keyword>
<organism evidence="8 9">
    <name type="scientific">Paxillus involutus ATCC 200175</name>
    <dbReference type="NCBI Taxonomy" id="664439"/>
    <lineage>
        <taxon>Eukaryota</taxon>
        <taxon>Fungi</taxon>
        <taxon>Dikarya</taxon>
        <taxon>Basidiomycota</taxon>
        <taxon>Agaricomycotina</taxon>
        <taxon>Agaricomycetes</taxon>
        <taxon>Agaricomycetidae</taxon>
        <taxon>Boletales</taxon>
        <taxon>Paxilineae</taxon>
        <taxon>Paxillaceae</taxon>
        <taxon>Paxillus</taxon>
    </lineage>
</organism>
<name>A0A0C9SPC8_PAXIN</name>
<dbReference type="AlphaFoldDB" id="A0A0C9SPC8"/>
<keyword evidence="3" id="KW-1134">Transmembrane beta strand</keyword>
<comment type="subcellular location">
    <subcellularLocation>
        <location evidence="1">Mitochondrion outer membrane</location>
        <topology evidence="1">Multi-pass membrane protein</topology>
    </subcellularLocation>
</comment>
<evidence type="ECO:0000256" key="2">
    <source>
        <dbReference type="ARBA" id="ARBA00010913"/>
    </source>
</evidence>
<dbReference type="Pfam" id="PF01103">
    <property type="entry name" value="Omp85"/>
    <property type="match status" value="1"/>
</dbReference>